<organism evidence="8 9">
    <name type="scientific">Brettanomyces naardenensis</name>
    <name type="common">Yeast</name>
    <dbReference type="NCBI Taxonomy" id="13370"/>
    <lineage>
        <taxon>Eukaryota</taxon>
        <taxon>Fungi</taxon>
        <taxon>Dikarya</taxon>
        <taxon>Ascomycota</taxon>
        <taxon>Saccharomycotina</taxon>
        <taxon>Pichiomycetes</taxon>
        <taxon>Pichiales</taxon>
        <taxon>Pichiaceae</taxon>
        <taxon>Brettanomyces</taxon>
    </lineage>
</organism>
<dbReference type="GO" id="GO:0000422">
    <property type="term" value="P:autophagy of mitochondrion"/>
    <property type="evidence" value="ECO:0007669"/>
    <property type="project" value="TreeGrafter"/>
</dbReference>
<dbReference type="GO" id="GO:1990316">
    <property type="term" value="C:Atg1/ULK1 kinase complex"/>
    <property type="evidence" value="ECO:0007669"/>
    <property type="project" value="TreeGrafter"/>
</dbReference>
<evidence type="ECO:0000256" key="1">
    <source>
        <dbReference type="ARBA" id="ARBA00006259"/>
    </source>
</evidence>
<accession>A0A448YEL9</accession>
<reference evidence="8 9" key="1">
    <citation type="submission" date="2018-12" db="EMBL/GenBank/DDBJ databases">
        <authorList>
            <person name="Tiukova I."/>
            <person name="Dainat J."/>
        </authorList>
    </citation>
    <scope>NUCLEOTIDE SEQUENCE [LARGE SCALE GENOMIC DNA]</scope>
</reference>
<evidence type="ECO:0000256" key="5">
    <source>
        <dbReference type="ARBA" id="ARBA00023136"/>
    </source>
</evidence>
<keyword evidence="3 6" id="KW-0963">Cytoplasm</keyword>
<evidence type="ECO:0000256" key="2">
    <source>
        <dbReference type="ARBA" id="ARBA00013806"/>
    </source>
</evidence>
<dbReference type="FunCoup" id="A0A448YEL9">
    <property type="interactions" value="153"/>
</dbReference>
<proteinExistence type="inferred from homology"/>
<dbReference type="PANTHER" id="PTHR28005:SF1">
    <property type="entry name" value="AUTOPHAGY-RELATED PROTEIN 17"/>
    <property type="match status" value="1"/>
</dbReference>
<dbReference type="InParanoid" id="A0A448YEL9"/>
<dbReference type="PANTHER" id="PTHR28005">
    <property type="entry name" value="AUTOPHAGY-RELATED PROTEIN 17"/>
    <property type="match status" value="1"/>
</dbReference>
<sequence>MPKVSTAFQSMDKQSDIEKWIADARVQLSKADQICNDANSYITLTTTQLSSRDDRLPRLIFYMDSTKQQLRLLGIVRDSLDMSINKLFDRKNSLKIKLNKEVANLQKAVAILKDVQVDSAFNEERPTLFYYISEEDLNILLGDVEQNMKQVDELIKNNRTDALLIRMGSDLENLHNEFNALETHFLVHSKLNKEEDKGDPVSRLLSINSELEMDLVSILDSFNRHYDQCIKCSKMVADSTVSLQDKQEFYEVLSNDVKELPQAMAYLQSDRDTVVKNCKEIIKNVGIFQSFFEKVESFIRELTEYGETSLSRQLADFSLVDDRLSDQLAKVDDLRATVVDYTQDYYLFTASYYSLVLEINRREESNRKLEGLIGQFKASLSDVINEDFDKRIDFMTLHGDFLPQNLVSPSVMNNPPPKVEIKLATETLPSLSKESIAEAFKNLK</sequence>
<dbReference type="InterPro" id="IPR007240">
    <property type="entry name" value="Atg17"/>
</dbReference>
<name>A0A448YEL9_BRENA</name>
<dbReference type="GO" id="GO:0034727">
    <property type="term" value="P:piecemeal microautophagy of the nucleus"/>
    <property type="evidence" value="ECO:0007669"/>
    <property type="project" value="TreeGrafter"/>
</dbReference>
<dbReference type="Pfam" id="PF04108">
    <property type="entry name" value="ATG17_like"/>
    <property type="match status" value="1"/>
</dbReference>
<dbReference type="InterPro" id="IPR045326">
    <property type="entry name" value="ATG17-like_dom"/>
</dbReference>
<evidence type="ECO:0000256" key="3">
    <source>
        <dbReference type="ARBA" id="ARBA00022490"/>
    </source>
</evidence>
<comment type="subcellular location">
    <subcellularLocation>
        <location evidence="6">Cytoplasm</location>
    </subcellularLocation>
    <subcellularLocation>
        <location evidence="6">Preautophagosomal structure membrane</location>
        <topology evidence="6">Peripheral membrane protein</topology>
    </subcellularLocation>
</comment>
<dbReference type="STRING" id="13370.A0A448YEL9"/>
<keyword evidence="5" id="KW-0472">Membrane</keyword>
<dbReference type="GO" id="GO:0060090">
    <property type="term" value="F:molecular adaptor activity"/>
    <property type="evidence" value="ECO:0007669"/>
    <property type="project" value="TreeGrafter"/>
</dbReference>
<dbReference type="OrthoDB" id="1937984at2759"/>
<protein>
    <recommendedName>
        <fullName evidence="2 6">Autophagy-related protein 17</fullName>
    </recommendedName>
</protein>
<evidence type="ECO:0000256" key="6">
    <source>
        <dbReference type="RuleBase" id="RU368080"/>
    </source>
</evidence>
<feature type="domain" description="Autophagy protein ATG17-like" evidence="7">
    <location>
        <begin position="28"/>
        <end position="402"/>
    </location>
</feature>
<dbReference type="AlphaFoldDB" id="A0A448YEL9"/>
<dbReference type="EMBL" id="CAACVR010000001">
    <property type="protein sequence ID" value="VEU19383.1"/>
    <property type="molecule type" value="Genomic_DNA"/>
</dbReference>
<dbReference type="GO" id="GO:0034045">
    <property type="term" value="C:phagophore assembly site membrane"/>
    <property type="evidence" value="ECO:0007669"/>
    <property type="project" value="UniProtKB-SubCell"/>
</dbReference>
<keyword evidence="9" id="KW-1185">Reference proteome</keyword>
<evidence type="ECO:0000259" key="7">
    <source>
        <dbReference type="Pfam" id="PF04108"/>
    </source>
</evidence>
<dbReference type="GO" id="GO:0030295">
    <property type="term" value="F:protein kinase activator activity"/>
    <property type="evidence" value="ECO:0007669"/>
    <property type="project" value="TreeGrafter"/>
</dbReference>
<evidence type="ECO:0000313" key="9">
    <source>
        <dbReference type="Proteomes" id="UP000290900"/>
    </source>
</evidence>
<comment type="function">
    <text evidence="6">Autophagy-specific protein that functions in response to autophagy-inducing signals as a scaffold to recruit other ATG proteins to organize preautophagosomal structure (PAS) formation. Modulates the timing and magnitude of the autophagy response, such as the size of the sequestering vesicles. Plays particularly a role in pexophagy and nucleophagy.</text>
</comment>
<dbReference type="GO" id="GO:0000045">
    <property type="term" value="P:autophagosome assembly"/>
    <property type="evidence" value="ECO:0007669"/>
    <property type="project" value="TreeGrafter"/>
</dbReference>
<evidence type="ECO:0000313" key="8">
    <source>
        <dbReference type="EMBL" id="VEU19383.1"/>
    </source>
</evidence>
<dbReference type="Proteomes" id="UP000290900">
    <property type="component" value="Unassembled WGS sequence"/>
</dbReference>
<keyword evidence="4 6" id="KW-0072">Autophagy</keyword>
<comment type="similarity">
    <text evidence="1 6">Belongs to the ATG17 family.</text>
</comment>
<gene>
    <name evidence="8" type="ORF">BRENAR_LOCUS120</name>
</gene>
<evidence type="ECO:0000256" key="4">
    <source>
        <dbReference type="ARBA" id="ARBA00023006"/>
    </source>
</evidence>